<feature type="compositionally biased region" description="Pro residues" evidence="1">
    <location>
        <begin position="172"/>
        <end position="192"/>
    </location>
</feature>
<gene>
    <name evidence="2" type="ORF">BHQ18_21960</name>
</gene>
<keyword evidence="3" id="KW-1185">Reference proteome</keyword>
<feature type="region of interest" description="Disordered" evidence="1">
    <location>
        <begin position="165"/>
        <end position="225"/>
    </location>
</feature>
<evidence type="ECO:0000313" key="3">
    <source>
        <dbReference type="Proteomes" id="UP000094053"/>
    </source>
</evidence>
<evidence type="ECO:0008006" key="4">
    <source>
        <dbReference type="Google" id="ProtNLM"/>
    </source>
</evidence>
<evidence type="ECO:0000256" key="1">
    <source>
        <dbReference type="SAM" id="MobiDB-lite"/>
    </source>
</evidence>
<dbReference type="AlphaFoldDB" id="A0A1E3RDD1"/>
<comment type="caution">
    <text evidence="2">The sequence shown here is derived from an EMBL/GenBank/DDBJ whole genome shotgun (WGS) entry which is preliminary data.</text>
</comment>
<sequence>MRRRLVWASAPLAVAVVVVAVKLISAVLAGNAAVSNFADGDTDALRGNVSRMSTLNIVEPAKAPFAAGALAVLQNRLVDADRYFSDALARTPTEQTCPVLVNLELVRERQGDIDAWENRPAEARDRYLSALDLVTSAPAGCFEANSDPDSERRAVRADAAPRLSAKLAGLDAPPPPPPPPPAAAPVPPPPPAAAAAPESPENVLRLNPGAGDPLDKLRQVLRDGA</sequence>
<accession>A0A1E3RDD1</accession>
<dbReference type="STRING" id="1776.BHQ18_21960"/>
<protein>
    <recommendedName>
        <fullName evidence="4">Tetratricopeptide repeat protein</fullName>
    </recommendedName>
</protein>
<evidence type="ECO:0000313" key="2">
    <source>
        <dbReference type="EMBL" id="ODQ87831.1"/>
    </source>
</evidence>
<dbReference type="EMBL" id="MIHA01000019">
    <property type="protein sequence ID" value="ODQ87831.1"/>
    <property type="molecule type" value="Genomic_DNA"/>
</dbReference>
<name>A0A1E3RDD1_MYCFV</name>
<proteinExistence type="predicted"/>
<feature type="compositionally biased region" description="Basic and acidic residues" evidence="1">
    <location>
        <begin position="213"/>
        <end position="225"/>
    </location>
</feature>
<organism evidence="2 3">
    <name type="scientific">Mycolicibacterium flavescens</name>
    <name type="common">Mycobacterium flavescens</name>
    <dbReference type="NCBI Taxonomy" id="1776"/>
    <lineage>
        <taxon>Bacteria</taxon>
        <taxon>Bacillati</taxon>
        <taxon>Actinomycetota</taxon>
        <taxon>Actinomycetes</taxon>
        <taxon>Mycobacteriales</taxon>
        <taxon>Mycobacteriaceae</taxon>
        <taxon>Mycolicibacterium</taxon>
    </lineage>
</organism>
<dbReference type="Proteomes" id="UP000094053">
    <property type="component" value="Unassembled WGS sequence"/>
</dbReference>
<reference evidence="3" key="1">
    <citation type="submission" date="2016-09" db="EMBL/GenBank/DDBJ databases">
        <authorList>
            <person name="Greninger A.L."/>
            <person name="Jerome K.R."/>
            <person name="Mcnair B."/>
            <person name="Wallis C."/>
            <person name="Fang F."/>
        </authorList>
    </citation>
    <scope>NUCLEOTIDE SEQUENCE [LARGE SCALE GENOMIC DNA]</scope>
    <source>
        <strain evidence="3">M6</strain>
    </source>
</reference>